<evidence type="ECO:0000313" key="8">
    <source>
        <dbReference type="Proteomes" id="UP001155901"/>
    </source>
</evidence>
<dbReference type="GO" id="GO:0003700">
    <property type="term" value="F:DNA-binding transcription factor activity"/>
    <property type="evidence" value="ECO:0007669"/>
    <property type="project" value="InterPro"/>
</dbReference>
<dbReference type="InterPro" id="IPR000847">
    <property type="entry name" value="LysR_HTH_N"/>
</dbReference>
<dbReference type="InterPro" id="IPR050176">
    <property type="entry name" value="LTTR"/>
</dbReference>
<dbReference type="AlphaFoldDB" id="A0AA41HCY3"/>
<dbReference type="PANTHER" id="PTHR30579:SF7">
    <property type="entry name" value="HTH-TYPE TRANSCRIPTIONAL REGULATOR LRHA-RELATED"/>
    <property type="match status" value="1"/>
</dbReference>
<dbReference type="EMBL" id="JALJZU010000003">
    <property type="protein sequence ID" value="MCP2008240.1"/>
    <property type="molecule type" value="Genomic_DNA"/>
</dbReference>
<keyword evidence="9" id="KW-1185">Reference proteome</keyword>
<keyword evidence="3 7" id="KW-0238">DNA-binding</keyword>
<evidence type="ECO:0000313" key="9">
    <source>
        <dbReference type="Proteomes" id="UP001162889"/>
    </source>
</evidence>
<accession>A0AA41HCY3</accession>
<dbReference type="GO" id="GO:0003677">
    <property type="term" value="F:DNA binding"/>
    <property type="evidence" value="ECO:0007669"/>
    <property type="project" value="UniProtKB-KW"/>
</dbReference>
<dbReference type="PROSITE" id="PS50931">
    <property type="entry name" value="HTH_LYSR"/>
    <property type="match status" value="1"/>
</dbReference>
<reference evidence="7" key="2">
    <citation type="submission" date="2022-03" db="EMBL/GenBank/DDBJ databases">
        <title>Genome Encyclopedia of Bacteria and Archaea VI: Functional Genomics of Type Strains.</title>
        <authorList>
            <person name="Whitman W."/>
        </authorList>
    </citation>
    <scope>NUCLEOTIDE SEQUENCE</scope>
    <source>
        <strain evidence="7">HSC-15S17</strain>
    </source>
</reference>
<dbReference type="Pfam" id="PF03466">
    <property type="entry name" value="LysR_substrate"/>
    <property type="match status" value="1"/>
</dbReference>
<gene>
    <name evidence="6" type="ORF">KVP70_11195</name>
    <name evidence="7" type="ORF">L1274_001940</name>
</gene>
<comment type="similarity">
    <text evidence="1">Belongs to the LysR transcriptional regulatory family.</text>
</comment>
<evidence type="ECO:0000259" key="5">
    <source>
        <dbReference type="PROSITE" id="PS50931"/>
    </source>
</evidence>
<proteinExistence type="inferred from homology"/>
<sequence length="290" mass="31564">MTFPELNLNQLRTFVAAAEGLSFIGAAETMHRSQAAVSMQIMKLEAAVGQPLFERHTRRIVLTRAGDTLLHYARQLLQLEQETMAALRKQEVVGRVVLGAPDDYVASLLPPLLERFSRMFAKVEIELVCLQSILLEPMLRKGTIDLAFVTRGAGLDGQFVRREPMVWVGSQRHAAWKKTPLPIALYEKGCVAREHTLAALEGMARPFHATYSSPSLLGILAMVDAGLAVAALAECSVPAHLQRLGKAEGFSPITPLEIVLIKGRQNSSPAAACLANEIMAAFGVSERLSA</sequence>
<evidence type="ECO:0000256" key="3">
    <source>
        <dbReference type="ARBA" id="ARBA00023125"/>
    </source>
</evidence>
<evidence type="ECO:0000256" key="2">
    <source>
        <dbReference type="ARBA" id="ARBA00023015"/>
    </source>
</evidence>
<keyword evidence="4" id="KW-0804">Transcription</keyword>
<reference evidence="6" key="1">
    <citation type="submission" date="2021-07" db="EMBL/GenBank/DDBJ databases">
        <title>Characterization of violacein-producing bacteria and related species.</title>
        <authorList>
            <person name="Wilson H.S."/>
            <person name="De Leon M.E."/>
        </authorList>
    </citation>
    <scope>NUCLEOTIDE SEQUENCE</scope>
    <source>
        <strain evidence="6">HSC-15S17</strain>
    </source>
</reference>
<evidence type="ECO:0000256" key="4">
    <source>
        <dbReference type="ARBA" id="ARBA00023163"/>
    </source>
</evidence>
<evidence type="ECO:0000256" key="1">
    <source>
        <dbReference type="ARBA" id="ARBA00009437"/>
    </source>
</evidence>
<dbReference type="Pfam" id="PF00126">
    <property type="entry name" value="HTH_1"/>
    <property type="match status" value="1"/>
</dbReference>
<protein>
    <submittedName>
        <fullName evidence="7">DNA-binding transcriptional LysR family regulator</fullName>
    </submittedName>
    <submittedName>
        <fullName evidence="6">LysR family transcriptional regulator</fullName>
    </submittedName>
</protein>
<evidence type="ECO:0000313" key="7">
    <source>
        <dbReference type="EMBL" id="MCP2008240.1"/>
    </source>
</evidence>
<organism evidence="6 8">
    <name type="scientific">Duganella violaceipulchra</name>
    <dbReference type="NCBI Taxonomy" id="2849652"/>
    <lineage>
        <taxon>Bacteria</taxon>
        <taxon>Pseudomonadati</taxon>
        <taxon>Pseudomonadota</taxon>
        <taxon>Betaproteobacteria</taxon>
        <taxon>Burkholderiales</taxon>
        <taxon>Oxalobacteraceae</taxon>
        <taxon>Telluria group</taxon>
        <taxon>Duganella</taxon>
    </lineage>
</organism>
<dbReference type="InterPro" id="IPR005119">
    <property type="entry name" value="LysR_subst-bd"/>
</dbReference>
<evidence type="ECO:0000313" key="6">
    <source>
        <dbReference type="EMBL" id="MBV6321503.1"/>
    </source>
</evidence>
<name>A0AA41HCY3_9BURK</name>
<dbReference type="RefSeq" id="WP_217942243.1">
    <property type="nucleotide sequence ID" value="NZ_JAHTGR010000005.1"/>
</dbReference>
<comment type="caution">
    <text evidence="6">The sequence shown here is derived from an EMBL/GenBank/DDBJ whole genome shotgun (WGS) entry which is preliminary data.</text>
</comment>
<dbReference type="Proteomes" id="UP001155901">
    <property type="component" value="Unassembled WGS sequence"/>
</dbReference>
<dbReference type="PANTHER" id="PTHR30579">
    <property type="entry name" value="TRANSCRIPTIONAL REGULATOR"/>
    <property type="match status" value="1"/>
</dbReference>
<feature type="domain" description="HTH lysR-type" evidence="5">
    <location>
        <begin position="6"/>
        <end position="63"/>
    </location>
</feature>
<dbReference type="EMBL" id="JAHTGR010000005">
    <property type="protein sequence ID" value="MBV6321503.1"/>
    <property type="molecule type" value="Genomic_DNA"/>
</dbReference>
<dbReference type="Proteomes" id="UP001162889">
    <property type="component" value="Unassembled WGS sequence"/>
</dbReference>
<keyword evidence="2" id="KW-0805">Transcription regulation</keyword>
<dbReference type="FunFam" id="1.10.10.10:FF:000001">
    <property type="entry name" value="LysR family transcriptional regulator"/>
    <property type="match status" value="1"/>
</dbReference>